<reference evidence="2" key="1">
    <citation type="submission" date="2023-08" db="EMBL/GenBank/DDBJ databases">
        <title>Black Yeasts Isolated from many extreme environments.</title>
        <authorList>
            <person name="Coleine C."/>
            <person name="Stajich J.E."/>
            <person name="Selbmann L."/>
        </authorList>
    </citation>
    <scope>NUCLEOTIDE SEQUENCE</scope>
    <source>
        <strain evidence="2">CCFEE 5810</strain>
    </source>
</reference>
<accession>A0AAN7VTV6</accession>
<dbReference type="InterPro" id="IPR029071">
    <property type="entry name" value="Ubiquitin-like_domsf"/>
</dbReference>
<organism evidence="2 3">
    <name type="scientific">Elasticomyces elasticus</name>
    <dbReference type="NCBI Taxonomy" id="574655"/>
    <lineage>
        <taxon>Eukaryota</taxon>
        <taxon>Fungi</taxon>
        <taxon>Dikarya</taxon>
        <taxon>Ascomycota</taxon>
        <taxon>Pezizomycotina</taxon>
        <taxon>Dothideomycetes</taxon>
        <taxon>Dothideomycetidae</taxon>
        <taxon>Mycosphaerellales</taxon>
        <taxon>Teratosphaeriaceae</taxon>
        <taxon>Elasticomyces</taxon>
    </lineage>
</organism>
<dbReference type="InterPro" id="IPR000626">
    <property type="entry name" value="Ubiquitin-like_dom"/>
</dbReference>
<dbReference type="AlphaFoldDB" id="A0AAN7VTV6"/>
<comment type="caution">
    <text evidence="2">The sequence shown here is derived from an EMBL/GenBank/DDBJ whole genome shotgun (WGS) entry which is preliminary data.</text>
</comment>
<dbReference type="PROSITE" id="PS50053">
    <property type="entry name" value="UBIQUITIN_2"/>
    <property type="match status" value="1"/>
</dbReference>
<proteinExistence type="predicted"/>
<evidence type="ECO:0000259" key="1">
    <source>
        <dbReference type="PROSITE" id="PS50053"/>
    </source>
</evidence>
<name>A0AAN7VTV6_9PEZI</name>
<dbReference type="EMBL" id="JAVRQU010000019">
    <property type="protein sequence ID" value="KAK5692668.1"/>
    <property type="molecule type" value="Genomic_DNA"/>
</dbReference>
<evidence type="ECO:0000313" key="3">
    <source>
        <dbReference type="Proteomes" id="UP001310594"/>
    </source>
</evidence>
<feature type="domain" description="Ubiquitin-like" evidence="1">
    <location>
        <begin position="272"/>
        <end position="349"/>
    </location>
</feature>
<dbReference type="Proteomes" id="UP001310594">
    <property type="component" value="Unassembled WGS sequence"/>
</dbReference>
<dbReference type="SUPFAM" id="SSF54236">
    <property type="entry name" value="Ubiquitin-like"/>
    <property type="match status" value="1"/>
</dbReference>
<sequence length="750" mass="85465">MPARVGATLQTYIQALLDMLEGRRQLPTYLDVPQLYRPEVIQILREWQHDASTEFPARRMRREMVEQRRMERLKGEMQTQPHMQGITLETRDEWKTEQKFYEQTGVLPMPHPMNEMYEEDIRKAYQAFVASPSQQTRAVSDIVDANWVTNPTMGEHEHCRLMRLIGDSDLEWLRNRPRGDGVDIDLAEDPYGFGAAVLDLGIPLETGAGLMENVNAWFLMIAACMFQLKNRIKIEACLGDVTAVLEQIRHGVFGHRGGLDVKSNREQGSGVIEVTLKPLRSGETVVIPDLPLHTTCRTIKEQYARQSGADLGTIRLVYKTTPVADDKTLATLGVENGAVTLSVVTLISSGQDPPESSPATWDRKSLASQPWMSVVRSKDDTYPQVYDRIHLSNIPDYIGGTLSSFLYATPMTYPGDASYITSTCLRNPPRFPSAAVYNNEYTGLNAPGDLAKTFRVRMSPPKNADYHNFLMSRPQPMPMNDYQYWHHLPGSPETVDLMPRDKLETWLYRLFLKLATPVQKRAIEDFTLIYSPLNLTAFLRVISHLYDVGYAPHWLNDVVCQLLTGKIKTRARPPRSEPLKLSESLAERPLIEQSVAPFVAEFQTLVSMWQFALPFGLTASTVPDVGTIRQYRMDFKAVQEYAGNTPVFVLAFCETRLIPPEPWLRPYLLSDEKSDSSPQAKKVREKGLHIVSTWKWTKATKTATFWLRSDVMERMRQGAWVIGIWRTDNWMHQALPEIINEVKETGETWL</sequence>
<dbReference type="Gene3D" id="3.10.20.90">
    <property type="entry name" value="Phosphatidylinositol 3-kinase Catalytic Subunit, Chain A, domain 1"/>
    <property type="match status" value="1"/>
</dbReference>
<evidence type="ECO:0000313" key="2">
    <source>
        <dbReference type="EMBL" id="KAK5692668.1"/>
    </source>
</evidence>
<protein>
    <recommendedName>
        <fullName evidence="1">Ubiquitin-like domain-containing protein</fullName>
    </recommendedName>
</protein>
<gene>
    <name evidence="2" type="ORF">LTR97_010981</name>
</gene>